<organism evidence="1 2">
    <name type="scientific">Autumnicola tepida</name>
    <dbReference type="NCBI Taxonomy" id="3075595"/>
    <lineage>
        <taxon>Bacteria</taxon>
        <taxon>Pseudomonadati</taxon>
        <taxon>Bacteroidota</taxon>
        <taxon>Flavobacteriia</taxon>
        <taxon>Flavobacteriales</taxon>
        <taxon>Flavobacteriaceae</taxon>
        <taxon>Autumnicola</taxon>
    </lineage>
</organism>
<sequence>MKKLLLLIFAAALLTGCYPDSLNPEGYEMEFVFFNPEIPGEIIVSPDYQLKNGTTITNEPGGIYYVEWEETGNLFSFRFVASHKFDFLWIEQWKYEHMQDAIPFEVISPGLEYRLHEDLSYLREASNGYYRIDIQREK</sequence>
<proteinExistence type="predicted"/>
<dbReference type="RefSeq" id="WP_311535327.1">
    <property type="nucleotide sequence ID" value="NZ_JAVRHQ010000015.1"/>
</dbReference>
<dbReference type="PROSITE" id="PS51257">
    <property type="entry name" value="PROKAR_LIPOPROTEIN"/>
    <property type="match status" value="1"/>
</dbReference>
<reference evidence="1 2" key="1">
    <citation type="submission" date="2023-09" db="EMBL/GenBank/DDBJ databases">
        <authorList>
            <person name="Rey-Velasco X."/>
        </authorList>
    </citation>
    <scope>NUCLEOTIDE SEQUENCE [LARGE SCALE GENOMIC DNA]</scope>
    <source>
        <strain evidence="1 2">F363</strain>
    </source>
</reference>
<evidence type="ECO:0000313" key="1">
    <source>
        <dbReference type="EMBL" id="MDT0643709.1"/>
    </source>
</evidence>
<evidence type="ECO:0008006" key="3">
    <source>
        <dbReference type="Google" id="ProtNLM"/>
    </source>
</evidence>
<name>A0ABU3CBK3_9FLAO</name>
<dbReference type="Proteomes" id="UP001262889">
    <property type="component" value="Unassembled WGS sequence"/>
</dbReference>
<evidence type="ECO:0000313" key="2">
    <source>
        <dbReference type="Proteomes" id="UP001262889"/>
    </source>
</evidence>
<accession>A0ABU3CBK3</accession>
<protein>
    <recommendedName>
        <fullName evidence="3">Lipoprotein</fullName>
    </recommendedName>
</protein>
<comment type="caution">
    <text evidence="1">The sequence shown here is derived from an EMBL/GenBank/DDBJ whole genome shotgun (WGS) entry which is preliminary data.</text>
</comment>
<keyword evidence="2" id="KW-1185">Reference proteome</keyword>
<gene>
    <name evidence="1" type="ORF">RM553_12775</name>
</gene>
<dbReference type="EMBL" id="JAVRHQ010000015">
    <property type="protein sequence ID" value="MDT0643709.1"/>
    <property type="molecule type" value="Genomic_DNA"/>
</dbReference>